<reference evidence="1" key="1">
    <citation type="submission" date="2022-08" db="EMBL/GenBank/DDBJ databases">
        <title>Genome Sequence of Fusarium decemcellulare.</title>
        <authorList>
            <person name="Buettner E."/>
        </authorList>
    </citation>
    <scope>NUCLEOTIDE SEQUENCE</scope>
    <source>
        <strain evidence="1">Babe19</strain>
    </source>
</reference>
<proteinExistence type="predicted"/>
<evidence type="ECO:0000313" key="1">
    <source>
        <dbReference type="EMBL" id="KAJ3548796.1"/>
    </source>
</evidence>
<dbReference type="Proteomes" id="UP001148629">
    <property type="component" value="Unassembled WGS sequence"/>
</dbReference>
<dbReference type="EMBL" id="JANRMS010000038">
    <property type="protein sequence ID" value="KAJ3548796.1"/>
    <property type="molecule type" value="Genomic_DNA"/>
</dbReference>
<gene>
    <name evidence="1" type="ORF">NM208_g829</name>
</gene>
<sequence>MLKVRHGDEFASGMSAVGFWLGITVGRAVLGFVTPRLGVKLSTAMYICAVIALELVFWLIPEFYVSTVAVAFQGFFLGPMFPNVVLVANKLVPRHLHVVVIGFAAAFGGCGAAFLPFLIGLLAQSSGVRVLQPIILALLATMLVVWLVFPRIEDPSALRGESTSEHEEVPLSMRAQGSSAFAVHQTAIRRLTPNEADNPLTQ</sequence>
<name>A0ACC1SYG4_9HYPO</name>
<accession>A0ACC1SYG4</accession>
<organism evidence="1 2">
    <name type="scientific">Fusarium decemcellulare</name>
    <dbReference type="NCBI Taxonomy" id="57161"/>
    <lineage>
        <taxon>Eukaryota</taxon>
        <taxon>Fungi</taxon>
        <taxon>Dikarya</taxon>
        <taxon>Ascomycota</taxon>
        <taxon>Pezizomycotina</taxon>
        <taxon>Sordariomycetes</taxon>
        <taxon>Hypocreomycetidae</taxon>
        <taxon>Hypocreales</taxon>
        <taxon>Nectriaceae</taxon>
        <taxon>Fusarium</taxon>
        <taxon>Fusarium decemcellulare species complex</taxon>
    </lineage>
</organism>
<protein>
    <submittedName>
        <fullName evidence="1">Uncharacterized protein</fullName>
    </submittedName>
</protein>
<keyword evidence="2" id="KW-1185">Reference proteome</keyword>
<evidence type="ECO:0000313" key="2">
    <source>
        <dbReference type="Proteomes" id="UP001148629"/>
    </source>
</evidence>
<comment type="caution">
    <text evidence="1">The sequence shown here is derived from an EMBL/GenBank/DDBJ whole genome shotgun (WGS) entry which is preliminary data.</text>
</comment>